<dbReference type="InterPro" id="IPR013894">
    <property type="entry name" value="RMI1_OB"/>
</dbReference>
<protein>
    <recommendedName>
        <fullName evidence="2">RecQ-mediated genome instability protein 1</fullName>
    </recommendedName>
</protein>
<evidence type="ECO:0000313" key="7">
    <source>
        <dbReference type="Proteomes" id="UP000481153"/>
    </source>
</evidence>
<dbReference type="Pfam" id="PF16099">
    <property type="entry name" value="RMI1_C"/>
    <property type="match status" value="1"/>
</dbReference>
<dbReference type="GO" id="GO:0031422">
    <property type="term" value="C:RecQ family helicase-topoisomerase III complex"/>
    <property type="evidence" value="ECO:0007669"/>
    <property type="project" value="TreeGrafter"/>
</dbReference>
<dbReference type="EMBL" id="VJMJ01000213">
    <property type="protein sequence ID" value="KAF0726576.1"/>
    <property type="molecule type" value="Genomic_DNA"/>
</dbReference>
<dbReference type="Proteomes" id="UP000481153">
    <property type="component" value="Unassembled WGS sequence"/>
</dbReference>
<dbReference type="PANTHER" id="PTHR14790">
    <property type="entry name" value="RECQ-MEDIATED GENOME INSTABILITY PROTEIN 1 RMI1"/>
    <property type="match status" value="1"/>
</dbReference>
<evidence type="ECO:0000256" key="2">
    <source>
        <dbReference type="ARBA" id="ARBA00018987"/>
    </source>
</evidence>
<feature type="compositionally biased region" description="Polar residues" evidence="3">
    <location>
        <begin position="217"/>
        <end position="241"/>
    </location>
</feature>
<dbReference type="GO" id="GO:0016604">
    <property type="term" value="C:nuclear body"/>
    <property type="evidence" value="ECO:0007669"/>
    <property type="project" value="TreeGrafter"/>
</dbReference>
<evidence type="ECO:0000259" key="5">
    <source>
        <dbReference type="Pfam" id="PF16099"/>
    </source>
</evidence>
<keyword evidence="7" id="KW-1185">Reference proteome</keyword>
<dbReference type="AlphaFoldDB" id="A0A6G0WHD5"/>
<dbReference type="Gene3D" id="2.40.50.770">
    <property type="entry name" value="RecQ-mediated genome instability protein Rmi1, C-terminal domain"/>
    <property type="match status" value="1"/>
</dbReference>
<dbReference type="GO" id="GO:0000724">
    <property type="term" value="P:double-strand break repair via homologous recombination"/>
    <property type="evidence" value="ECO:0007669"/>
    <property type="project" value="TreeGrafter"/>
</dbReference>
<feature type="domain" description="RecQ-mediated genome instability protein 1 C-terminal OB-fold" evidence="5">
    <location>
        <begin position="269"/>
        <end position="393"/>
    </location>
</feature>
<proteinExistence type="inferred from homology"/>
<feature type="domain" description="RecQ mediated genome instability protein 1 OB-fold" evidence="4">
    <location>
        <begin position="87"/>
        <end position="154"/>
    </location>
</feature>
<evidence type="ECO:0000256" key="3">
    <source>
        <dbReference type="SAM" id="MobiDB-lite"/>
    </source>
</evidence>
<evidence type="ECO:0000256" key="1">
    <source>
        <dbReference type="ARBA" id="ARBA00006395"/>
    </source>
</evidence>
<dbReference type="Pfam" id="PF08585">
    <property type="entry name" value="RMI1_N_C"/>
    <property type="match status" value="1"/>
</dbReference>
<dbReference type="SMART" id="SM01161">
    <property type="entry name" value="DUF1767"/>
    <property type="match status" value="1"/>
</dbReference>
<organism evidence="6 7">
    <name type="scientific">Aphanomyces euteiches</name>
    <dbReference type="NCBI Taxonomy" id="100861"/>
    <lineage>
        <taxon>Eukaryota</taxon>
        <taxon>Sar</taxon>
        <taxon>Stramenopiles</taxon>
        <taxon>Oomycota</taxon>
        <taxon>Saprolegniomycetes</taxon>
        <taxon>Saprolegniales</taxon>
        <taxon>Verrucalvaceae</taxon>
        <taxon>Aphanomyces</taxon>
    </lineage>
</organism>
<dbReference type="GO" id="GO:0000712">
    <property type="term" value="P:resolution of meiotic recombination intermediates"/>
    <property type="evidence" value="ECO:0007669"/>
    <property type="project" value="TreeGrafter"/>
</dbReference>
<feature type="region of interest" description="Disordered" evidence="3">
    <location>
        <begin position="175"/>
        <end position="248"/>
    </location>
</feature>
<accession>A0A6G0WHD5</accession>
<dbReference type="VEuPathDB" id="FungiDB:AeMF1_020948"/>
<name>A0A6G0WHD5_9STRA</name>
<dbReference type="InterPro" id="IPR032199">
    <property type="entry name" value="RMI1_C"/>
</dbReference>
<dbReference type="InterPro" id="IPR042470">
    <property type="entry name" value="RMI1_N_C_sf"/>
</dbReference>
<evidence type="ECO:0000313" key="6">
    <source>
        <dbReference type="EMBL" id="KAF0726576.1"/>
    </source>
</evidence>
<evidence type="ECO:0000259" key="4">
    <source>
        <dbReference type="Pfam" id="PF08585"/>
    </source>
</evidence>
<reference evidence="6 7" key="1">
    <citation type="submission" date="2019-07" db="EMBL/GenBank/DDBJ databases">
        <title>Genomics analysis of Aphanomyces spp. identifies a new class of oomycete effector associated with host adaptation.</title>
        <authorList>
            <person name="Gaulin E."/>
        </authorList>
    </citation>
    <scope>NUCLEOTIDE SEQUENCE [LARGE SCALE GENOMIC DNA]</scope>
    <source>
        <strain evidence="6 7">ATCC 201684</strain>
    </source>
</reference>
<gene>
    <name evidence="6" type="ORF">Ae201684_015200</name>
</gene>
<dbReference type="GO" id="GO:0000166">
    <property type="term" value="F:nucleotide binding"/>
    <property type="evidence" value="ECO:0007669"/>
    <property type="project" value="InterPro"/>
</dbReference>
<dbReference type="PANTHER" id="PTHR14790:SF15">
    <property type="entry name" value="RECQ-MEDIATED GENOME INSTABILITY PROTEIN 1"/>
    <property type="match status" value="1"/>
</dbReference>
<sequence length="431" mass="47351">MDACRAIANLRDEWANRCEEQIQALQQRIARTLSPSERDEYFMDQFLFADIQSSCKPSLPPNLHELDQVVLQGRYFLQVVEVTNVGAGHEQRREDTPNRMLKFCLTDGYTLAFAIEYKRLNNLSATTPRGTKIIIENVQIRHGLLMLTSVVVLGASGNSELETLDAATIPQGISSSVAEVEEDKEALSDEERATDPTIRHLFYGSPLPHKERPSLAPSRSNVAQPTATSMQNSIPQTSTATHMPPPSCNISLPQPSGSRITTIAPHPMKPFTYLSKSTTLQQAVIKAFVKSVASFDFASGMFDLKVFVEDGTRSLLVSVDPQFVETLMGVSCAVFVQAMTNNIDQGMRWVTHMQNQLSTMEGLMTIEFNSTPPKLKSCRDLDISACTALLARLQASSASLSSASLSSASCMSRVYSSSALNASCLLACRRR</sequence>
<comment type="caution">
    <text evidence="6">The sequence shown here is derived from an EMBL/GenBank/DDBJ whole genome shotgun (WGS) entry which is preliminary data.</text>
</comment>
<comment type="similarity">
    <text evidence="1">Belongs to the RMI1 family.</text>
</comment>
<feature type="compositionally biased region" description="Basic and acidic residues" evidence="3">
    <location>
        <begin position="185"/>
        <end position="198"/>
    </location>
</feature>